<organism evidence="3 4">
    <name type="scientific">Caenorhabditis angaria</name>
    <dbReference type="NCBI Taxonomy" id="860376"/>
    <lineage>
        <taxon>Eukaryota</taxon>
        <taxon>Metazoa</taxon>
        <taxon>Ecdysozoa</taxon>
        <taxon>Nematoda</taxon>
        <taxon>Chromadorea</taxon>
        <taxon>Rhabditida</taxon>
        <taxon>Rhabditina</taxon>
        <taxon>Rhabditomorpha</taxon>
        <taxon>Rhabditoidea</taxon>
        <taxon>Rhabditidae</taxon>
        <taxon>Peloderinae</taxon>
        <taxon>Caenorhabditis</taxon>
    </lineage>
</organism>
<comment type="caution">
    <text evidence="3">The sequence shown here is derived from an EMBL/GenBank/DDBJ whole genome shotgun (WGS) entry which is preliminary data.</text>
</comment>
<evidence type="ECO:0000256" key="1">
    <source>
        <dbReference type="SAM" id="SignalP"/>
    </source>
</evidence>
<evidence type="ECO:0000259" key="2">
    <source>
        <dbReference type="PROSITE" id="PS50041"/>
    </source>
</evidence>
<reference evidence="3" key="1">
    <citation type="submission" date="2022-11" db="EMBL/GenBank/DDBJ databases">
        <authorList>
            <person name="Kikuchi T."/>
        </authorList>
    </citation>
    <scope>NUCLEOTIDE SEQUENCE</scope>
    <source>
        <strain evidence="3">PS1010</strain>
    </source>
</reference>
<feature type="domain" description="C-type lectin" evidence="2">
    <location>
        <begin position="67"/>
        <end position="186"/>
    </location>
</feature>
<sequence length="234" mass="24880">MVSTKLILLSISALAMVQTQSTEPYCDELTTTKTTAKPTTTKTTAKPTTTKITWGCPSTWTKFSRTLGQWCIKIYTGTFTYEGAKAQCKAVGGVLSGVENAAERTFVINRGISILNTIGTVKEGALWLGALRSTACRGNNATLSICVPAVNKAFVWTDGFTTGKSMMTWMPNQPDYYQKGEAAVQMVIVNQATGSGGAVSGQLNDVSATLSTAPNALNYIRGIVCGQKAKATYS</sequence>
<dbReference type="Gene3D" id="3.10.100.10">
    <property type="entry name" value="Mannose-Binding Protein A, subunit A"/>
    <property type="match status" value="1"/>
</dbReference>
<dbReference type="OrthoDB" id="6430060at2759"/>
<evidence type="ECO:0000313" key="3">
    <source>
        <dbReference type="EMBL" id="CAI5453616.1"/>
    </source>
</evidence>
<dbReference type="CDD" id="cd00037">
    <property type="entry name" value="CLECT"/>
    <property type="match status" value="1"/>
</dbReference>
<dbReference type="InterPro" id="IPR016186">
    <property type="entry name" value="C-type_lectin-like/link_sf"/>
</dbReference>
<protein>
    <recommendedName>
        <fullName evidence="2">C-type lectin domain-containing protein</fullName>
    </recommendedName>
</protein>
<dbReference type="Proteomes" id="UP001152747">
    <property type="component" value="Unassembled WGS sequence"/>
</dbReference>
<gene>
    <name evidence="3" type="ORF">CAMP_LOCUS16253</name>
</gene>
<keyword evidence="1" id="KW-0732">Signal</keyword>
<dbReference type="PROSITE" id="PS50041">
    <property type="entry name" value="C_TYPE_LECTIN_2"/>
    <property type="match status" value="1"/>
</dbReference>
<feature type="signal peptide" evidence="1">
    <location>
        <begin position="1"/>
        <end position="19"/>
    </location>
</feature>
<evidence type="ECO:0000313" key="4">
    <source>
        <dbReference type="Proteomes" id="UP001152747"/>
    </source>
</evidence>
<dbReference type="SMART" id="SM00034">
    <property type="entry name" value="CLECT"/>
    <property type="match status" value="1"/>
</dbReference>
<dbReference type="InterPro" id="IPR001304">
    <property type="entry name" value="C-type_lectin-like"/>
</dbReference>
<keyword evidence="4" id="KW-1185">Reference proteome</keyword>
<dbReference type="EMBL" id="CANHGI010000005">
    <property type="protein sequence ID" value="CAI5453616.1"/>
    <property type="molecule type" value="Genomic_DNA"/>
</dbReference>
<dbReference type="SUPFAM" id="SSF56436">
    <property type="entry name" value="C-type lectin-like"/>
    <property type="match status" value="1"/>
</dbReference>
<dbReference type="InterPro" id="IPR016187">
    <property type="entry name" value="CTDL_fold"/>
</dbReference>
<dbReference type="PANTHER" id="PTHR23124">
    <property type="entry name" value="C-TYPE LECTIN DOMAIN-CONTAINING PROTEIN-RELATED-RELATED"/>
    <property type="match status" value="1"/>
</dbReference>
<proteinExistence type="predicted"/>
<dbReference type="AlphaFoldDB" id="A0A9P1IZN1"/>
<name>A0A9P1IZN1_9PELO</name>
<accession>A0A9P1IZN1</accession>
<feature type="chain" id="PRO_5040515334" description="C-type lectin domain-containing protein" evidence="1">
    <location>
        <begin position="20"/>
        <end position="234"/>
    </location>
</feature>